<name>A0A2S7IG42_9BACT</name>
<feature type="active site" evidence="1">
    <location>
        <position position="340"/>
    </location>
</feature>
<comment type="caution">
    <text evidence="4">The sequence shown here is derived from an EMBL/GenBank/DDBJ whole genome shotgun (WGS) entry which is preliminary data.</text>
</comment>
<dbReference type="OrthoDB" id="9814400at2"/>
<evidence type="ECO:0000256" key="1">
    <source>
        <dbReference type="PIRSR" id="PIRSR640198-1"/>
    </source>
</evidence>
<accession>A0A2S7IG42</accession>
<evidence type="ECO:0000313" key="4">
    <source>
        <dbReference type="EMBL" id="PQA54464.1"/>
    </source>
</evidence>
<dbReference type="GO" id="GO:0005524">
    <property type="term" value="F:ATP binding"/>
    <property type="evidence" value="ECO:0007669"/>
    <property type="project" value="UniProtKB-KW"/>
</dbReference>
<dbReference type="Proteomes" id="UP000239590">
    <property type="component" value="Unassembled WGS sequence"/>
</dbReference>
<protein>
    <submittedName>
        <fullName evidence="4">Cell filamentation protein Fic</fullName>
    </submittedName>
</protein>
<keyword evidence="2" id="KW-0547">Nucleotide-binding</keyword>
<dbReference type="PANTHER" id="PTHR13504:SF38">
    <property type="entry name" value="FIDO DOMAIN-CONTAINING PROTEIN"/>
    <property type="match status" value="1"/>
</dbReference>
<dbReference type="Pfam" id="PF02661">
    <property type="entry name" value="Fic"/>
    <property type="match status" value="1"/>
</dbReference>
<organism evidence="4 5">
    <name type="scientific">Siphonobacter curvatus</name>
    <dbReference type="NCBI Taxonomy" id="2094562"/>
    <lineage>
        <taxon>Bacteria</taxon>
        <taxon>Pseudomonadati</taxon>
        <taxon>Bacteroidota</taxon>
        <taxon>Cytophagia</taxon>
        <taxon>Cytophagales</taxon>
        <taxon>Cytophagaceae</taxon>
        <taxon>Siphonobacter</taxon>
    </lineage>
</organism>
<feature type="binding site" evidence="2">
    <location>
        <begin position="344"/>
        <end position="351"/>
    </location>
    <ligand>
        <name>ATP</name>
        <dbReference type="ChEBI" id="CHEBI:30616"/>
    </ligand>
</feature>
<evidence type="ECO:0000259" key="3">
    <source>
        <dbReference type="PROSITE" id="PS51459"/>
    </source>
</evidence>
<dbReference type="PROSITE" id="PS51459">
    <property type="entry name" value="FIDO"/>
    <property type="match status" value="1"/>
</dbReference>
<sequence>MTYPIIPSLVTVFLDRTTPEPGELAGYAALLQAYELAIPLPDRLTIISQKHRQYQTEEWQVFTPRYRPEETLAAHLTFALKYEGIELGLLKKLFETLGPQPIVEWVTQEPLGQYSRKVWFLYEWLLEELLDVPDLTTGNYLDVVEERLQYGSTSERIPTKRQRIRNNLPGVREFCPMIRKTPVLESYQQLDLSQHIKQMIGKIHPDVMGRTAAFLLLKDSKASYAIEGEKPPQTRAQRWGRALGQAGQKLLTAEELVRLQQIVIDNPRFTKMGFREQEGFIGEHDRRVGTPMPDHISARWKDLPTLMQGLLETSQKLEQDVSFDAVLAAAVVAFGFVFIHPFVDGNGRIHRYLIHHVLAAKGYVTKGLIFPVSAIILEHIETYRQVLEAFSKPRLDRIEWKPTIDHNVEVLNETVDLYRYFDATKAAEFLYECVKQTAQQTIPEEVAYLEQYDQLKSYLDDTFEMPDDLVALLVRFLEQGNGKLSERAKAKEFKALTAPEVEAIEQVFQEIFLDDQIGS</sequence>
<dbReference type="EMBL" id="PTRA01000006">
    <property type="protein sequence ID" value="PQA54464.1"/>
    <property type="molecule type" value="Genomic_DNA"/>
</dbReference>
<dbReference type="SUPFAM" id="SSF140931">
    <property type="entry name" value="Fic-like"/>
    <property type="match status" value="1"/>
</dbReference>
<gene>
    <name evidence="4" type="ORF">C5O19_22205</name>
</gene>
<keyword evidence="5" id="KW-1185">Reference proteome</keyword>
<dbReference type="Gene3D" id="1.10.3290.10">
    <property type="entry name" value="Fido-like domain"/>
    <property type="match status" value="1"/>
</dbReference>
<feature type="domain" description="Fido" evidence="3">
    <location>
        <begin position="251"/>
        <end position="409"/>
    </location>
</feature>
<dbReference type="InterPro" id="IPR036597">
    <property type="entry name" value="Fido-like_dom_sf"/>
</dbReference>
<dbReference type="PANTHER" id="PTHR13504">
    <property type="entry name" value="FIDO DOMAIN-CONTAINING PROTEIN DDB_G0283145"/>
    <property type="match status" value="1"/>
</dbReference>
<dbReference type="InterPro" id="IPR003812">
    <property type="entry name" value="Fido"/>
</dbReference>
<reference evidence="5" key="1">
    <citation type="submission" date="2018-02" db="EMBL/GenBank/DDBJ databases">
        <title>Genome sequencing of Solimonas sp. HR-BB.</title>
        <authorList>
            <person name="Lee Y."/>
            <person name="Jeon C.O."/>
        </authorList>
    </citation>
    <scope>NUCLEOTIDE SEQUENCE [LARGE SCALE GENOMIC DNA]</scope>
    <source>
        <strain evidence="5">HR-U</strain>
    </source>
</reference>
<dbReference type="InterPro" id="IPR040198">
    <property type="entry name" value="Fido_containing"/>
</dbReference>
<keyword evidence="2" id="KW-0067">ATP-binding</keyword>
<evidence type="ECO:0000313" key="5">
    <source>
        <dbReference type="Proteomes" id="UP000239590"/>
    </source>
</evidence>
<dbReference type="AlphaFoldDB" id="A0A2S7IG42"/>
<proteinExistence type="predicted"/>
<dbReference type="RefSeq" id="WP_104715588.1">
    <property type="nucleotide sequence ID" value="NZ_PTRA01000006.1"/>
</dbReference>
<evidence type="ECO:0000256" key="2">
    <source>
        <dbReference type="PIRSR" id="PIRSR640198-2"/>
    </source>
</evidence>